<comment type="subcellular location">
    <subcellularLocation>
        <location evidence="1">Cell envelope</location>
    </subcellularLocation>
</comment>
<dbReference type="Pfam" id="PF25876">
    <property type="entry name" value="HH_MFP_RND"/>
    <property type="match status" value="1"/>
</dbReference>
<dbReference type="InterPro" id="IPR058627">
    <property type="entry name" value="MdtA-like_C"/>
</dbReference>
<dbReference type="NCBIfam" id="TIGR01730">
    <property type="entry name" value="RND_mfp"/>
    <property type="match status" value="1"/>
</dbReference>
<name>A0A916XYJ1_9HYPH</name>
<dbReference type="InterPro" id="IPR058626">
    <property type="entry name" value="MdtA-like_b-barrel"/>
</dbReference>
<dbReference type="PANTHER" id="PTHR30158">
    <property type="entry name" value="ACRA/E-RELATED COMPONENT OF DRUG EFFLUX TRANSPORTER"/>
    <property type="match status" value="1"/>
</dbReference>
<dbReference type="EMBL" id="BMJJ01000005">
    <property type="protein sequence ID" value="GGD21882.1"/>
    <property type="molecule type" value="Genomic_DNA"/>
</dbReference>
<keyword evidence="3" id="KW-0732">Signal</keyword>
<dbReference type="FunFam" id="2.40.420.20:FF:000001">
    <property type="entry name" value="Efflux RND transporter periplasmic adaptor subunit"/>
    <property type="match status" value="1"/>
</dbReference>
<evidence type="ECO:0000256" key="3">
    <source>
        <dbReference type="SAM" id="SignalP"/>
    </source>
</evidence>
<dbReference type="GO" id="GO:0046677">
    <property type="term" value="P:response to antibiotic"/>
    <property type="evidence" value="ECO:0007669"/>
    <property type="project" value="TreeGrafter"/>
</dbReference>
<evidence type="ECO:0000313" key="8">
    <source>
        <dbReference type="EMBL" id="GGD21882.1"/>
    </source>
</evidence>
<evidence type="ECO:0000256" key="2">
    <source>
        <dbReference type="ARBA" id="ARBA00009477"/>
    </source>
</evidence>
<dbReference type="Gene3D" id="1.10.287.470">
    <property type="entry name" value="Helix hairpin bin"/>
    <property type="match status" value="1"/>
</dbReference>
<organism evidence="8 9">
    <name type="scientific">Aureimonas glaciei</name>
    <dbReference type="NCBI Taxonomy" id="1776957"/>
    <lineage>
        <taxon>Bacteria</taxon>
        <taxon>Pseudomonadati</taxon>
        <taxon>Pseudomonadota</taxon>
        <taxon>Alphaproteobacteria</taxon>
        <taxon>Hyphomicrobiales</taxon>
        <taxon>Aurantimonadaceae</taxon>
        <taxon>Aureimonas</taxon>
    </lineage>
</organism>
<comment type="caution">
    <text evidence="8">The sequence shown here is derived from an EMBL/GenBank/DDBJ whole genome shotgun (WGS) entry which is preliminary data.</text>
</comment>
<evidence type="ECO:0000259" key="4">
    <source>
        <dbReference type="Pfam" id="PF25876"/>
    </source>
</evidence>
<accession>A0A916XYJ1</accession>
<reference evidence="8" key="2">
    <citation type="submission" date="2020-09" db="EMBL/GenBank/DDBJ databases">
        <authorList>
            <person name="Sun Q."/>
            <person name="Zhou Y."/>
        </authorList>
    </citation>
    <scope>NUCLEOTIDE SEQUENCE</scope>
    <source>
        <strain evidence="8">CGMCC 1.15493</strain>
    </source>
</reference>
<gene>
    <name evidence="8" type="ORF">GCM10011335_26060</name>
</gene>
<dbReference type="PANTHER" id="PTHR30158:SF24">
    <property type="entry name" value="HLYD FAMILY SECRETION PROTEIN"/>
    <property type="match status" value="1"/>
</dbReference>
<feature type="domain" description="Multidrug resistance protein MdtA-like C-terminal permuted SH3" evidence="7">
    <location>
        <begin position="301"/>
        <end position="359"/>
    </location>
</feature>
<dbReference type="InterPro" id="IPR006143">
    <property type="entry name" value="RND_pump_MFP"/>
</dbReference>
<dbReference type="InterPro" id="IPR058625">
    <property type="entry name" value="MdtA-like_BSH"/>
</dbReference>
<evidence type="ECO:0000313" key="9">
    <source>
        <dbReference type="Proteomes" id="UP000613160"/>
    </source>
</evidence>
<dbReference type="Pfam" id="PF25917">
    <property type="entry name" value="BSH_RND"/>
    <property type="match status" value="1"/>
</dbReference>
<sequence>MKSFVSASLFKLALSSAALGLTRIAFAQDAPPPQVTVAKPVVKQIIEDDEFIGRFEAVDQVDIRARVSGYVSQIHFQDGAVVKAGDLLLTIDQAPYRAALDQAQASVEASTARLEFARADLERAATLRETGNITTQVADTRTQSFATATADANGAKAALDRAKLEFSFTEIRAPITGRMSRKLVSIGNLVVANDTILTNIVSVDPINFYFDVDERTYLAYRQLSSGGLNTPVGDLRNEVKVAIGNEPRPVHPGYLDFTENRLDTASGTLRARAVLPNADGMLVPGLFGRVAILGSVPYDGVLIPDEAVGSDQDRRVVYVVGPDNTISMQPVRLGPRIDGYRVIREGLKGDQTIVVNGLMRVRPGIKVDPKPTDLPPVAVAENTAQ</sequence>
<dbReference type="GO" id="GO:0022857">
    <property type="term" value="F:transmembrane transporter activity"/>
    <property type="evidence" value="ECO:0007669"/>
    <property type="project" value="InterPro"/>
</dbReference>
<feature type="domain" description="Multidrug resistance protein MdtA-like barrel-sandwich hybrid" evidence="5">
    <location>
        <begin position="60"/>
        <end position="195"/>
    </location>
</feature>
<dbReference type="Gene3D" id="2.40.50.100">
    <property type="match status" value="1"/>
</dbReference>
<dbReference type="Gene3D" id="2.40.30.170">
    <property type="match status" value="1"/>
</dbReference>
<evidence type="ECO:0000256" key="1">
    <source>
        <dbReference type="ARBA" id="ARBA00004196"/>
    </source>
</evidence>
<dbReference type="Pfam" id="PF25967">
    <property type="entry name" value="RND-MFP_C"/>
    <property type="match status" value="1"/>
</dbReference>
<dbReference type="SUPFAM" id="SSF111369">
    <property type="entry name" value="HlyD-like secretion proteins"/>
    <property type="match status" value="1"/>
</dbReference>
<dbReference type="GO" id="GO:0005886">
    <property type="term" value="C:plasma membrane"/>
    <property type="evidence" value="ECO:0007669"/>
    <property type="project" value="TreeGrafter"/>
</dbReference>
<dbReference type="Pfam" id="PF25944">
    <property type="entry name" value="Beta-barrel_RND"/>
    <property type="match status" value="1"/>
</dbReference>
<dbReference type="AlphaFoldDB" id="A0A916XYJ1"/>
<evidence type="ECO:0000259" key="6">
    <source>
        <dbReference type="Pfam" id="PF25944"/>
    </source>
</evidence>
<feature type="domain" description="Multidrug resistance protein MdtA-like alpha-helical hairpin" evidence="4">
    <location>
        <begin position="100"/>
        <end position="169"/>
    </location>
</feature>
<dbReference type="Gene3D" id="2.40.420.20">
    <property type="match status" value="1"/>
</dbReference>
<keyword evidence="9" id="KW-1185">Reference proteome</keyword>
<feature type="signal peptide" evidence="3">
    <location>
        <begin position="1"/>
        <end position="27"/>
    </location>
</feature>
<dbReference type="InterPro" id="IPR058624">
    <property type="entry name" value="MdtA-like_HH"/>
</dbReference>
<feature type="domain" description="Multidrug resistance protein MdtA-like beta-barrel" evidence="6">
    <location>
        <begin position="238"/>
        <end position="292"/>
    </location>
</feature>
<proteinExistence type="inferred from homology"/>
<evidence type="ECO:0000259" key="5">
    <source>
        <dbReference type="Pfam" id="PF25917"/>
    </source>
</evidence>
<evidence type="ECO:0000259" key="7">
    <source>
        <dbReference type="Pfam" id="PF25967"/>
    </source>
</evidence>
<comment type="similarity">
    <text evidence="2">Belongs to the membrane fusion protein (MFP) (TC 8.A.1) family.</text>
</comment>
<reference evidence="8" key="1">
    <citation type="journal article" date="2014" name="Int. J. Syst. Evol. Microbiol.">
        <title>Complete genome sequence of Corynebacterium casei LMG S-19264T (=DSM 44701T), isolated from a smear-ripened cheese.</title>
        <authorList>
            <consortium name="US DOE Joint Genome Institute (JGI-PGF)"/>
            <person name="Walter F."/>
            <person name="Albersmeier A."/>
            <person name="Kalinowski J."/>
            <person name="Ruckert C."/>
        </authorList>
    </citation>
    <scope>NUCLEOTIDE SEQUENCE</scope>
    <source>
        <strain evidence="8">CGMCC 1.15493</strain>
    </source>
</reference>
<dbReference type="Proteomes" id="UP000613160">
    <property type="component" value="Unassembled WGS sequence"/>
</dbReference>
<feature type="chain" id="PRO_5037065789" evidence="3">
    <location>
        <begin position="28"/>
        <end position="385"/>
    </location>
</feature>
<dbReference type="GO" id="GO:0030313">
    <property type="term" value="C:cell envelope"/>
    <property type="evidence" value="ECO:0007669"/>
    <property type="project" value="UniProtKB-SubCell"/>
</dbReference>
<protein>
    <submittedName>
        <fullName evidence="8">MexE family multidrug efflux RND transporter periplasmic adaptor subunit</fullName>
    </submittedName>
</protein>
<dbReference type="RefSeq" id="WP_188851227.1">
    <property type="nucleotide sequence ID" value="NZ_BMJJ01000005.1"/>
</dbReference>